<comment type="caution">
    <text evidence="8">The sequence shown here is derived from an EMBL/GenBank/DDBJ whole genome shotgun (WGS) entry which is preliminary data.</text>
</comment>
<dbReference type="GO" id="GO:0005789">
    <property type="term" value="C:endoplasmic reticulum membrane"/>
    <property type="evidence" value="ECO:0007669"/>
    <property type="project" value="TreeGrafter"/>
</dbReference>
<evidence type="ECO:0000256" key="7">
    <source>
        <dbReference type="SAM" id="Phobius"/>
    </source>
</evidence>
<evidence type="ECO:0000256" key="3">
    <source>
        <dbReference type="ARBA" id="ARBA00022692"/>
    </source>
</evidence>
<feature type="transmembrane region" description="Helical" evidence="7">
    <location>
        <begin position="230"/>
        <end position="251"/>
    </location>
</feature>
<feature type="transmembrane region" description="Helical" evidence="7">
    <location>
        <begin position="162"/>
        <end position="179"/>
    </location>
</feature>
<reference evidence="8" key="1">
    <citation type="submission" date="2021-02" db="EMBL/GenBank/DDBJ databases">
        <title>First Annotated Genome of the Yellow-green Alga Tribonema minus.</title>
        <authorList>
            <person name="Mahan K.M."/>
        </authorList>
    </citation>
    <scope>NUCLEOTIDE SEQUENCE</scope>
    <source>
        <strain evidence="8">UTEX B ZZ1240</strain>
    </source>
</reference>
<keyword evidence="5 7" id="KW-0472">Membrane</keyword>
<comment type="subcellular location">
    <subcellularLocation>
        <location evidence="1">Membrane</location>
        <topology evidence="1">Multi-pass membrane protein</topology>
    </subcellularLocation>
</comment>
<evidence type="ECO:0000313" key="9">
    <source>
        <dbReference type="Proteomes" id="UP000664859"/>
    </source>
</evidence>
<evidence type="ECO:0000313" key="8">
    <source>
        <dbReference type="EMBL" id="KAG5186558.1"/>
    </source>
</evidence>
<dbReference type="PANTHER" id="PTHR10778">
    <property type="entry name" value="SOLUTE CARRIER FAMILY 35 MEMBER B"/>
    <property type="match status" value="1"/>
</dbReference>
<feature type="transmembrane region" description="Helical" evidence="7">
    <location>
        <begin position="38"/>
        <end position="57"/>
    </location>
</feature>
<evidence type="ECO:0000256" key="4">
    <source>
        <dbReference type="ARBA" id="ARBA00022989"/>
    </source>
</evidence>
<feature type="transmembrane region" description="Helical" evidence="7">
    <location>
        <begin position="108"/>
        <end position="131"/>
    </location>
</feature>
<keyword evidence="2" id="KW-0813">Transport</keyword>
<dbReference type="GO" id="GO:0000139">
    <property type="term" value="C:Golgi membrane"/>
    <property type="evidence" value="ECO:0007669"/>
    <property type="project" value="TreeGrafter"/>
</dbReference>
<organism evidence="8 9">
    <name type="scientific">Tribonema minus</name>
    <dbReference type="NCBI Taxonomy" id="303371"/>
    <lineage>
        <taxon>Eukaryota</taxon>
        <taxon>Sar</taxon>
        <taxon>Stramenopiles</taxon>
        <taxon>Ochrophyta</taxon>
        <taxon>PX clade</taxon>
        <taxon>Xanthophyceae</taxon>
        <taxon>Tribonematales</taxon>
        <taxon>Tribonemataceae</taxon>
        <taxon>Tribonema</taxon>
    </lineage>
</organism>
<dbReference type="EMBL" id="JAFCMP010000111">
    <property type="protein sequence ID" value="KAG5186558.1"/>
    <property type="molecule type" value="Genomic_DNA"/>
</dbReference>
<keyword evidence="9" id="KW-1185">Reference proteome</keyword>
<protein>
    <submittedName>
        <fullName evidence="8">UAA transporter</fullName>
    </submittedName>
</protein>
<dbReference type="PANTHER" id="PTHR10778:SF18">
    <property type="entry name" value="SUGAR PHOSPHATE TRANSPORTER DOMAIN-CONTAINING PROTEIN"/>
    <property type="match status" value="1"/>
</dbReference>
<evidence type="ECO:0000256" key="6">
    <source>
        <dbReference type="SAM" id="MobiDB-lite"/>
    </source>
</evidence>
<feature type="region of interest" description="Disordered" evidence="6">
    <location>
        <begin position="1"/>
        <end position="31"/>
    </location>
</feature>
<proteinExistence type="predicted"/>
<evidence type="ECO:0000256" key="2">
    <source>
        <dbReference type="ARBA" id="ARBA00022448"/>
    </source>
</evidence>
<name>A0A835ZCP5_9STRA</name>
<keyword evidence="4 7" id="KW-1133">Transmembrane helix</keyword>
<accession>A0A835ZCP5</accession>
<feature type="transmembrane region" description="Helical" evidence="7">
    <location>
        <begin position="288"/>
        <end position="310"/>
    </location>
</feature>
<dbReference type="GO" id="GO:0005460">
    <property type="term" value="F:UDP-glucose transmembrane transporter activity"/>
    <property type="evidence" value="ECO:0007669"/>
    <property type="project" value="TreeGrafter"/>
</dbReference>
<evidence type="ECO:0000256" key="5">
    <source>
        <dbReference type="ARBA" id="ARBA00023136"/>
    </source>
</evidence>
<dbReference type="InterPro" id="IPR037185">
    <property type="entry name" value="EmrE-like"/>
</dbReference>
<feature type="transmembrane region" description="Helical" evidence="7">
    <location>
        <begin position="77"/>
        <end position="96"/>
    </location>
</feature>
<gene>
    <name evidence="8" type="ORF">JKP88DRAFT_207469</name>
</gene>
<dbReference type="GO" id="GO:0005459">
    <property type="term" value="F:UDP-galactose transmembrane transporter activity"/>
    <property type="evidence" value="ECO:0007669"/>
    <property type="project" value="TreeGrafter"/>
</dbReference>
<feature type="transmembrane region" description="Helical" evidence="7">
    <location>
        <begin position="263"/>
        <end position="281"/>
    </location>
</feature>
<dbReference type="InterPro" id="IPR013657">
    <property type="entry name" value="SCL35B1-4/HUT1"/>
</dbReference>
<dbReference type="OrthoDB" id="1601at2759"/>
<evidence type="ECO:0000256" key="1">
    <source>
        <dbReference type="ARBA" id="ARBA00004141"/>
    </source>
</evidence>
<dbReference type="Proteomes" id="UP000664859">
    <property type="component" value="Unassembled WGS sequence"/>
</dbReference>
<dbReference type="SUPFAM" id="SSF103481">
    <property type="entry name" value="Multidrug resistance efflux transporter EmrE"/>
    <property type="match status" value="2"/>
</dbReference>
<dbReference type="Gene3D" id="1.10.3730.20">
    <property type="match status" value="1"/>
</dbReference>
<dbReference type="Pfam" id="PF08449">
    <property type="entry name" value="UAA"/>
    <property type="match status" value="1"/>
</dbReference>
<feature type="compositionally biased region" description="Low complexity" evidence="6">
    <location>
        <begin position="10"/>
        <end position="26"/>
    </location>
</feature>
<sequence length="355" mass="38511">MAELRDRAAASKAAANGSGAAQPNGADKVKSSSSRDELKLLVAVVGIYGCYMTSAMLQEHIYSYKSPDGGRFSQTQFLLWVQCVVNVIFAGIAMMLAKGSGEAIPHKLFSMAGAGYISAMICSLESLNYINFPTKELGKSCKMIPVMLFGVVFAGKRYSVRDYVGVALITAGIVTFNLAGKHKSGRENSTYGLALLFMSLVLDGVTGSTQDNIKRAHKHTVHEMMFWMNAWALVVLTPMAVLTGQAAGGYAFCQENPAVLRDLFGFALTAALGQNFIYFTISHFSSLVCTTITTTRKFFTILFSVLFFGHPMSPKQWAGVAMVFTALIDNMWSKHQKNQSRKAAEARASTATKTS</sequence>
<dbReference type="AlphaFoldDB" id="A0A835ZCP5"/>
<keyword evidence="3 7" id="KW-0812">Transmembrane</keyword>